<dbReference type="Proteomes" id="UP001175000">
    <property type="component" value="Unassembled WGS sequence"/>
</dbReference>
<dbReference type="EMBL" id="JAULSU010000001">
    <property type="protein sequence ID" value="KAK0631486.1"/>
    <property type="molecule type" value="Genomic_DNA"/>
</dbReference>
<name>A0AA39XCM8_9PEZI</name>
<dbReference type="Gene3D" id="2.115.10.20">
    <property type="entry name" value="Glycosyl hydrolase domain, family 43"/>
    <property type="match status" value="1"/>
</dbReference>
<feature type="region of interest" description="Disordered" evidence="1">
    <location>
        <begin position="1"/>
        <end position="26"/>
    </location>
</feature>
<dbReference type="InterPro" id="IPR023296">
    <property type="entry name" value="Glyco_hydro_beta-prop_sf"/>
</dbReference>
<reference evidence="2" key="1">
    <citation type="submission" date="2023-06" db="EMBL/GenBank/DDBJ databases">
        <title>Genome-scale phylogeny and comparative genomics of the fungal order Sordariales.</title>
        <authorList>
            <consortium name="Lawrence Berkeley National Laboratory"/>
            <person name="Hensen N."/>
            <person name="Bonometti L."/>
            <person name="Westerberg I."/>
            <person name="Brannstrom I.O."/>
            <person name="Guillou S."/>
            <person name="Cros-Aarteil S."/>
            <person name="Calhoun S."/>
            <person name="Haridas S."/>
            <person name="Kuo A."/>
            <person name="Mondo S."/>
            <person name="Pangilinan J."/>
            <person name="Riley R."/>
            <person name="Labutti K."/>
            <person name="Andreopoulos B."/>
            <person name="Lipzen A."/>
            <person name="Chen C."/>
            <person name="Yanf M."/>
            <person name="Daum C."/>
            <person name="Ng V."/>
            <person name="Clum A."/>
            <person name="Steindorff A."/>
            <person name="Ohm R."/>
            <person name="Martin F."/>
            <person name="Silar P."/>
            <person name="Natvig D."/>
            <person name="Lalanne C."/>
            <person name="Gautier V."/>
            <person name="Ament-Velasquez S.L."/>
            <person name="Kruys A."/>
            <person name="Hutchinson M.I."/>
            <person name="Powell A.J."/>
            <person name="Barry K."/>
            <person name="Miller A.N."/>
            <person name="Grigoriev I.V."/>
            <person name="Debuchy R."/>
            <person name="Gladieux P."/>
            <person name="Thoren M.H."/>
            <person name="Johannesson H."/>
        </authorList>
    </citation>
    <scope>NUCLEOTIDE SEQUENCE</scope>
    <source>
        <strain evidence="2">CBS 606.72</strain>
    </source>
</reference>
<evidence type="ECO:0000313" key="3">
    <source>
        <dbReference type="Proteomes" id="UP001175000"/>
    </source>
</evidence>
<dbReference type="SUPFAM" id="SSF75005">
    <property type="entry name" value="Arabinanase/levansucrase/invertase"/>
    <property type="match status" value="1"/>
</dbReference>
<protein>
    <submittedName>
        <fullName evidence="2">Uncharacterized protein</fullName>
    </submittedName>
</protein>
<proteinExistence type="predicted"/>
<gene>
    <name evidence="2" type="ORF">B0T14DRAFT_572666</name>
</gene>
<organism evidence="2 3">
    <name type="scientific">Immersiella caudata</name>
    <dbReference type="NCBI Taxonomy" id="314043"/>
    <lineage>
        <taxon>Eukaryota</taxon>
        <taxon>Fungi</taxon>
        <taxon>Dikarya</taxon>
        <taxon>Ascomycota</taxon>
        <taxon>Pezizomycotina</taxon>
        <taxon>Sordariomycetes</taxon>
        <taxon>Sordariomycetidae</taxon>
        <taxon>Sordariales</taxon>
        <taxon>Lasiosphaeriaceae</taxon>
        <taxon>Immersiella</taxon>
    </lineage>
</organism>
<accession>A0AA39XCM8</accession>
<keyword evidence="3" id="KW-1185">Reference proteome</keyword>
<comment type="caution">
    <text evidence="2">The sequence shown here is derived from an EMBL/GenBank/DDBJ whole genome shotgun (WGS) entry which is preliminary data.</text>
</comment>
<sequence>MMQRVSSADGVTPFGKPSPILQRDPGIDGPLVEAPSIIKIGTGDSALYMLFYSSHCRTQPEHDVRYATAKHVLGPYTRQSQLLGQTVAVGATSQHLEGRRPCWTALERWCSRQNCSVGQCMHQTDFAIDGNRVRLQLPS</sequence>
<evidence type="ECO:0000256" key="1">
    <source>
        <dbReference type="SAM" id="MobiDB-lite"/>
    </source>
</evidence>
<dbReference type="AlphaFoldDB" id="A0AA39XCM8"/>
<evidence type="ECO:0000313" key="2">
    <source>
        <dbReference type="EMBL" id="KAK0631486.1"/>
    </source>
</evidence>